<dbReference type="Proteomes" id="UP000190951">
    <property type="component" value="Chromosome"/>
</dbReference>
<dbReference type="EMBL" id="CP096983">
    <property type="protein sequence ID" value="URZ12879.1"/>
    <property type="molecule type" value="Genomic_DNA"/>
</dbReference>
<organism evidence="2 3">
    <name type="scientific">Clostridium felsineum</name>
    <dbReference type="NCBI Taxonomy" id="36839"/>
    <lineage>
        <taxon>Bacteria</taxon>
        <taxon>Bacillati</taxon>
        <taxon>Bacillota</taxon>
        <taxon>Clostridia</taxon>
        <taxon>Eubacteriales</taxon>
        <taxon>Clostridiaceae</taxon>
        <taxon>Clostridium</taxon>
    </lineage>
</organism>
<proteinExistence type="inferred from homology"/>
<dbReference type="PANTHER" id="PTHR33777:SF1">
    <property type="entry name" value="UPF0045 PROTEIN ECM15"/>
    <property type="match status" value="1"/>
</dbReference>
<dbReference type="KEGG" id="crw:CROST_036240"/>
<dbReference type="PANTHER" id="PTHR33777">
    <property type="entry name" value="UPF0045 PROTEIN ECM15"/>
    <property type="match status" value="1"/>
</dbReference>
<evidence type="ECO:0000313" key="2">
    <source>
        <dbReference type="EMBL" id="URZ12879.1"/>
    </source>
</evidence>
<dbReference type="SUPFAM" id="SSF89957">
    <property type="entry name" value="MTH1187/YkoF-like"/>
    <property type="match status" value="1"/>
</dbReference>
<dbReference type="Gene3D" id="3.30.70.930">
    <property type="match status" value="1"/>
</dbReference>
<dbReference type="NCBIfam" id="TIGR00106">
    <property type="entry name" value="MTH1187 family thiamine-binding protein"/>
    <property type="match status" value="1"/>
</dbReference>
<dbReference type="RefSeq" id="WP_077832239.1">
    <property type="nucleotide sequence ID" value="NZ_CP096983.1"/>
</dbReference>
<dbReference type="STRING" id="84029.CROST_38460"/>
<dbReference type="InterPro" id="IPR029756">
    <property type="entry name" value="MTH1187/YkoF-like"/>
</dbReference>
<evidence type="ECO:0000313" key="3">
    <source>
        <dbReference type="Proteomes" id="UP000190951"/>
    </source>
</evidence>
<keyword evidence="3" id="KW-1185">Reference proteome</keyword>
<accession>A0A1S8KYK4</accession>
<dbReference type="AlphaFoldDB" id="A0A1S8KYK4"/>
<dbReference type="Pfam" id="PF01910">
    <property type="entry name" value="Thiamine_BP"/>
    <property type="match status" value="1"/>
</dbReference>
<dbReference type="InterPro" id="IPR002767">
    <property type="entry name" value="Thiamine_BP"/>
</dbReference>
<comment type="similarity">
    <text evidence="1">Belongs to the UPF0045 family.</text>
</comment>
<reference evidence="2 3" key="1">
    <citation type="submission" date="2022-04" db="EMBL/GenBank/DDBJ databases">
        <title>Genome sequence of C. roseum typestrain.</title>
        <authorList>
            <person name="Poehlein A."/>
            <person name="Schoch T."/>
            <person name="Duerre P."/>
            <person name="Daniel R."/>
        </authorList>
    </citation>
    <scope>NUCLEOTIDE SEQUENCE [LARGE SCALE GENOMIC DNA]</scope>
    <source>
        <strain evidence="2 3">DSM 7320</strain>
    </source>
</reference>
<name>A0A1S8KYK4_9CLOT</name>
<dbReference type="InterPro" id="IPR051614">
    <property type="entry name" value="UPF0045_domain"/>
</dbReference>
<dbReference type="GO" id="GO:0005829">
    <property type="term" value="C:cytosol"/>
    <property type="evidence" value="ECO:0007669"/>
    <property type="project" value="TreeGrafter"/>
</dbReference>
<evidence type="ECO:0000256" key="1">
    <source>
        <dbReference type="ARBA" id="ARBA00010272"/>
    </source>
</evidence>
<sequence>MAIAQATIIPVGTGSTSLSSYVAACENILKDEKEIKYQLTPMCTIFEGELDTIIKVIRKMHEIPFENGAERVITSISIDDRRDKKASMEQKLNSVREKLK</sequence>
<protein>
    <submittedName>
        <fullName evidence="2">Uncharacterized protein</fullName>
    </submittedName>
</protein>
<gene>
    <name evidence="2" type="ORF">CROST_036240</name>
</gene>